<keyword evidence="8" id="KW-0805">Transcription regulation</keyword>
<comment type="catalytic activity">
    <reaction evidence="8">
        <text>ATP + H2O = ADP + phosphate + H(+)</text>
        <dbReference type="Rhea" id="RHEA:13065"/>
        <dbReference type="ChEBI" id="CHEBI:15377"/>
        <dbReference type="ChEBI" id="CHEBI:15378"/>
        <dbReference type="ChEBI" id="CHEBI:30616"/>
        <dbReference type="ChEBI" id="CHEBI:43474"/>
        <dbReference type="ChEBI" id="CHEBI:456216"/>
        <dbReference type="EC" id="3.6.4.12"/>
    </reaction>
</comment>
<dbReference type="Gene3D" id="1.10.8.60">
    <property type="match status" value="1"/>
</dbReference>
<dbReference type="InterPro" id="IPR027417">
    <property type="entry name" value="P-loop_NTPase"/>
</dbReference>
<keyword evidence="6 8" id="KW-0067">ATP-binding</keyword>
<keyword evidence="7 8" id="KW-0539">Nucleus</keyword>
<dbReference type="EMBL" id="HG002191">
    <property type="protein sequence ID" value="CDF40491.1"/>
    <property type="molecule type" value="Genomic_DNA"/>
</dbReference>
<keyword evidence="3 8" id="KW-0547">Nucleotide-binding</keyword>
<dbReference type="Gene3D" id="3.40.50.300">
    <property type="entry name" value="P-loop containing nucleotide triphosphate hydrolases"/>
    <property type="match status" value="1"/>
</dbReference>
<keyword evidence="11" id="KW-1185">Reference proteome</keyword>
<evidence type="ECO:0000256" key="7">
    <source>
        <dbReference type="ARBA" id="ARBA00023242"/>
    </source>
</evidence>
<dbReference type="OrthoDB" id="10060499at2759"/>
<keyword evidence="4 8" id="KW-0378">Hydrolase</keyword>
<name>R7QSM6_CHOCR</name>
<evidence type="ECO:0000256" key="5">
    <source>
        <dbReference type="ARBA" id="ARBA00022806"/>
    </source>
</evidence>
<dbReference type="Proteomes" id="UP000012073">
    <property type="component" value="Unassembled WGS sequence"/>
</dbReference>
<dbReference type="GO" id="GO:1900150">
    <property type="term" value="P:regulation of defense response to fungus"/>
    <property type="evidence" value="ECO:0007669"/>
    <property type="project" value="EnsemblPlants"/>
</dbReference>
<dbReference type="AlphaFoldDB" id="R7QSM6"/>
<dbReference type="GO" id="GO:1905323">
    <property type="term" value="P:telomerase holoenzyme complex assembly"/>
    <property type="evidence" value="ECO:0007669"/>
    <property type="project" value="EnsemblPlants"/>
</dbReference>
<feature type="domain" description="AAA+ ATPase" evidence="9">
    <location>
        <begin position="62"/>
        <end position="351"/>
    </location>
</feature>
<dbReference type="InterPro" id="IPR010339">
    <property type="entry name" value="TIP49_P-loop"/>
</dbReference>
<evidence type="ECO:0000313" key="11">
    <source>
        <dbReference type="Proteomes" id="UP000012073"/>
    </source>
</evidence>
<dbReference type="FunFam" id="2.40.50.360:FF:000001">
    <property type="entry name" value="RuvB-like helicase"/>
    <property type="match status" value="1"/>
</dbReference>
<dbReference type="Pfam" id="PF17856">
    <property type="entry name" value="TIP49_C"/>
    <property type="match status" value="1"/>
</dbReference>
<protein>
    <recommendedName>
        <fullName evidence="8">RuvB-like helicase</fullName>
        <ecNumber evidence="8">3.6.4.12</ecNumber>
    </recommendedName>
</protein>
<evidence type="ECO:0000259" key="9">
    <source>
        <dbReference type="SMART" id="SM00382"/>
    </source>
</evidence>
<evidence type="ECO:0000256" key="6">
    <source>
        <dbReference type="ARBA" id="ARBA00022840"/>
    </source>
</evidence>
<organism evidence="10 11">
    <name type="scientific">Chondrus crispus</name>
    <name type="common">Carrageen Irish moss</name>
    <name type="synonym">Polymorpha crispa</name>
    <dbReference type="NCBI Taxonomy" id="2769"/>
    <lineage>
        <taxon>Eukaryota</taxon>
        <taxon>Rhodophyta</taxon>
        <taxon>Florideophyceae</taxon>
        <taxon>Rhodymeniophycidae</taxon>
        <taxon>Gigartinales</taxon>
        <taxon>Gigartinaceae</taxon>
        <taxon>Chondrus</taxon>
    </lineage>
</organism>
<dbReference type="KEGG" id="ccp:CHC_T00008567001"/>
<accession>R7QSM6</accession>
<dbReference type="SMART" id="SM00382">
    <property type="entry name" value="AAA"/>
    <property type="match status" value="1"/>
</dbReference>
<proteinExistence type="inferred from homology"/>
<comment type="subcellular location">
    <subcellularLocation>
        <location evidence="1">Nucleus</location>
    </subcellularLocation>
</comment>
<evidence type="ECO:0000313" key="10">
    <source>
        <dbReference type="EMBL" id="CDF40491.1"/>
    </source>
</evidence>
<dbReference type="Gene3D" id="2.40.50.360">
    <property type="entry name" value="RuvB-like helicase, domain II"/>
    <property type="match status" value="1"/>
</dbReference>
<dbReference type="PANTHER" id="PTHR11093">
    <property type="entry name" value="RUVB-RELATED REPTIN AND PONTIN"/>
    <property type="match status" value="1"/>
</dbReference>
<dbReference type="Gramene" id="CDF40491">
    <property type="protein sequence ID" value="CDF40491"/>
    <property type="gene ID" value="CHC_T00008567001"/>
</dbReference>
<evidence type="ECO:0000256" key="2">
    <source>
        <dbReference type="ARBA" id="ARBA00007519"/>
    </source>
</evidence>
<dbReference type="InterPro" id="IPR042487">
    <property type="entry name" value="RuvBL1/2_DNA/RNA_bd_dom"/>
</dbReference>
<evidence type="ECO:0000256" key="1">
    <source>
        <dbReference type="ARBA" id="ARBA00004123"/>
    </source>
</evidence>
<dbReference type="STRING" id="2769.R7QSM6"/>
<dbReference type="GO" id="GO:0000812">
    <property type="term" value="C:Swr1 complex"/>
    <property type="evidence" value="ECO:0007669"/>
    <property type="project" value="EnsemblPlants"/>
</dbReference>
<dbReference type="GO" id="GO:0016887">
    <property type="term" value="F:ATP hydrolysis activity"/>
    <property type="evidence" value="ECO:0007669"/>
    <property type="project" value="RHEA"/>
</dbReference>
<comment type="similarity">
    <text evidence="2 8">Belongs to the RuvB family.</text>
</comment>
<dbReference type="GeneID" id="17318504"/>
<dbReference type="RefSeq" id="XP_005710785.1">
    <property type="nucleotide sequence ID" value="XM_005710728.1"/>
</dbReference>
<sequence>MKIEDVRSTAKAQRIAAHSHVKGLGLSANGTAAQMGGGLVGHEQAREAAGVVVELIKCKKMAGRALLITGGMGSGKTALALAIAQELGTKVPFCPMVGSEVYSSEVKKTEVLMEHFRRAIGLRIKENKEVFEGEVIELTPEETENPLGGYGKTISKVVIGLKTVRGTKQLKLDPTIYESLQKERVSVGDVIYIEANSGAVKRVGRSDVYATEFDLEAEEYVPLPKGDVHKKKEVVQDVTLHDLDVANARPQGGRDIMSMLNQMGKPTKTEITEKLRAEINKIVSGYIDQGVAELVPGVLFIDEVHLLDIECFAYLNRALESNLAPIVIFATNRGMTEVRGTDMRAPHGIPVDLLDRCMVIRTGPYTMEEIAVIIQIRAKVEGVVLKDNSVVTALADVAARTSLRYATQLLTPASILSGVKGQDHLTAEDVKEADSLFYDAKASARLLMESPSKYIS</sequence>
<keyword evidence="5 8" id="KW-0347">Helicase</keyword>
<dbReference type="GO" id="GO:0003678">
    <property type="term" value="F:DNA helicase activity"/>
    <property type="evidence" value="ECO:0007669"/>
    <property type="project" value="UniProtKB-EC"/>
</dbReference>
<dbReference type="SUPFAM" id="SSF52540">
    <property type="entry name" value="P-loop containing nucleoside triphosphate hydrolases"/>
    <property type="match status" value="1"/>
</dbReference>
<dbReference type="GO" id="GO:0005524">
    <property type="term" value="F:ATP binding"/>
    <property type="evidence" value="ECO:0007669"/>
    <property type="project" value="UniProtKB-KW"/>
</dbReference>
<gene>
    <name evidence="10" type="ORF">CHC_T00008567001</name>
</gene>
<keyword evidence="8" id="KW-0804">Transcription</keyword>
<dbReference type="InterPro" id="IPR003593">
    <property type="entry name" value="AAA+_ATPase"/>
</dbReference>
<reference evidence="11" key="1">
    <citation type="journal article" date="2013" name="Proc. Natl. Acad. Sci. U.S.A.">
        <title>Genome structure and metabolic features in the red seaweed Chondrus crispus shed light on evolution of the Archaeplastida.</title>
        <authorList>
            <person name="Collen J."/>
            <person name="Porcel B."/>
            <person name="Carre W."/>
            <person name="Ball S.G."/>
            <person name="Chaparro C."/>
            <person name="Tonon T."/>
            <person name="Barbeyron T."/>
            <person name="Michel G."/>
            <person name="Noel B."/>
            <person name="Valentin K."/>
            <person name="Elias M."/>
            <person name="Artiguenave F."/>
            <person name="Arun A."/>
            <person name="Aury J.M."/>
            <person name="Barbosa-Neto J.F."/>
            <person name="Bothwell J.H."/>
            <person name="Bouget F.Y."/>
            <person name="Brillet L."/>
            <person name="Cabello-Hurtado F."/>
            <person name="Capella-Gutierrez S."/>
            <person name="Charrier B."/>
            <person name="Cladiere L."/>
            <person name="Cock J.M."/>
            <person name="Coelho S.M."/>
            <person name="Colleoni C."/>
            <person name="Czjzek M."/>
            <person name="Da Silva C."/>
            <person name="Delage L."/>
            <person name="Denoeud F."/>
            <person name="Deschamps P."/>
            <person name="Dittami S.M."/>
            <person name="Gabaldon T."/>
            <person name="Gachon C.M."/>
            <person name="Groisillier A."/>
            <person name="Herve C."/>
            <person name="Jabbari K."/>
            <person name="Katinka M."/>
            <person name="Kloareg B."/>
            <person name="Kowalczyk N."/>
            <person name="Labadie K."/>
            <person name="Leblanc C."/>
            <person name="Lopez P.J."/>
            <person name="McLachlan D.H."/>
            <person name="Meslet-Cladiere L."/>
            <person name="Moustafa A."/>
            <person name="Nehr Z."/>
            <person name="Nyvall Collen P."/>
            <person name="Panaud O."/>
            <person name="Partensky F."/>
            <person name="Poulain J."/>
            <person name="Rensing S.A."/>
            <person name="Rousvoal S."/>
            <person name="Samson G."/>
            <person name="Symeonidi A."/>
            <person name="Weissenbach J."/>
            <person name="Zambounis A."/>
            <person name="Wincker P."/>
            <person name="Boyen C."/>
        </authorList>
    </citation>
    <scope>NUCLEOTIDE SEQUENCE [LARGE SCALE GENOMIC DNA]</scope>
    <source>
        <strain evidence="11">cv. Stackhouse</strain>
    </source>
</reference>
<dbReference type="InterPro" id="IPR041048">
    <property type="entry name" value="RuvB-like_C"/>
</dbReference>
<dbReference type="OMA" id="RTLPYNK"/>
<dbReference type="Pfam" id="PF06068">
    <property type="entry name" value="TIP49"/>
    <property type="match status" value="1"/>
</dbReference>
<evidence type="ECO:0000256" key="8">
    <source>
        <dbReference type="RuleBase" id="RU363048"/>
    </source>
</evidence>
<dbReference type="EC" id="3.6.4.12" evidence="8"/>
<dbReference type="InterPro" id="IPR027238">
    <property type="entry name" value="RuvB-like"/>
</dbReference>
<evidence type="ECO:0000256" key="4">
    <source>
        <dbReference type="ARBA" id="ARBA00022801"/>
    </source>
</evidence>
<evidence type="ECO:0000256" key="3">
    <source>
        <dbReference type="ARBA" id="ARBA00022741"/>
    </source>
</evidence>